<feature type="region of interest" description="Disordered" evidence="1">
    <location>
        <begin position="536"/>
        <end position="555"/>
    </location>
</feature>
<dbReference type="EMBL" id="JBHUDP010000003">
    <property type="protein sequence ID" value="MFD1686071.1"/>
    <property type="molecule type" value="Genomic_DNA"/>
</dbReference>
<proteinExistence type="predicted"/>
<evidence type="ECO:0000259" key="2">
    <source>
        <dbReference type="Pfam" id="PF13699"/>
    </source>
</evidence>
<reference evidence="3 4" key="1">
    <citation type="journal article" date="2019" name="Int. J. Syst. Evol. Microbiol.">
        <title>The Global Catalogue of Microorganisms (GCM) 10K type strain sequencing project: providing services to taxonomists for standard genome sequencing and annotation.</title>
        <authorList>
            <consortium name="The Broad Institute Genomics Platform"/>
            <consortium name="The Broad Institute Genome Sequencing Center for Infectious Disease"/>
            <person name="Wu L."/>
            <person name="Ma J."/>
        </authorList>
    </citation>
    <scope>NUCLEOTIDE SEQUENCE [LARGE SCALE GENOMIC DNA]</scope>
    <source>
        <strain evidence="3 4">CGMCC 1.10387</strain>
    </source>
</reference>
<sequence length="555" mass="62165">MKQRKRDTERETTSTPNQQAETAQGRSSEGESKAIASLHQMEGNQAIKRLHRRGEIQAHLDVNQPGNREEREAERVAEEVLQRDESTHDDRAPTVTPRTSDGTGGNETLDNETEAEVRSVTSGGRPLPESMRSFFESRFGRDFSDVRVHTGSQADEVARSIDAEAFTLGSDVVFRNDTYDPGSPRGRRLVAHELAHVVQQRSGSLSTVMRQGPERDRGMSNSSLDGESSRFSYFTPEPSAQPQQGPVRVDPEVLKRARTVIETLTRYSNDLSDYYGIAVDIVNAISGYQSEKMNWDKISEEAGLELLGLLSSVGPKQAQGPLAAIESITSVVRIIQEEMERVEGAKQRAVGIGGKVGALTEIETRMQSFRSTLEALRNRIETDPQLARRLANVRLPKNISKVARRVSAEFKAELLRHMLISHGAKQRVYLLKYPVKKGWASDYNSAIDNLHSDPTSNWFAYTHKTVQQTKHEKTYNPYWPIVSKTEQIHRWRIVRIENVPAKMIDQVLKILASSGFSKARLFGFSGIPIVDREVDRRLQDPAGDPTDSLRRIGGP</sequence>
<feature type="compositionally biased region" description="Basic and acidic residues" evidence="1">
    <location>
        <begin position="67"/>
        <end position="92"/>
    </location>
</feature>
<name>A0ABD6DV65_9EURY</name>
<protein>
    <submittedName>
        <fullName evidence="3">DUF4157 domain-containing protein</fullName>
    </submittedName>
</protein>
<accession>A0ABD6DV65</accession>
<organism evidence="3 4">
    <name type="scientific">Halobellus litoreus</name>
    <dbReference type="NCBI Taxonomy" id="755310"/>
    <lineage>
        <taxon>Archaea</taxon>
        <taxon>Methanobacteriati</taxon>
        <taxon>Methanobacteriota</taxon>
        <taxon>Stenosarchaea group</taxon>
        <taxon>Halobacteria</taxon>
        <taxon>Halobacteriales</taxon>
        <taxon>Haloferacaceae</taxon>
        <taxon>Halobellus</taxon>
    </lineage>
</organism>
<dbReference type="Pfam" id="PF13699">
    <property type="entry name" value="eCIS_core"/>
    <property type="match status" value="1"/>
</dbReference>
<dbReference type="AlphaFoldDB" id="A0ABD6DV65"/>
<dbReference type="Proteomes" id="UP001597092">
    <property type="component" value="Unassembled WGS sequence"/>
</dbReference>
<dbReference type="InterPro" id="IPR025295">
    <property type="entry name" value="eCIS_core_dom"/>
</dbReference>
<comment type="caution">
    <text evidence="3">The sequence shown here is derived from an EMBL/GenBank/DDBJ whole genome shotgun (WGS) entry which is preliminary data.</text>
</comment>
<feature type="region of interest" description="Disordered" evidence="1">
    <location>
        <begin position="1"/>
        <end position="129"/>
    </location>
</feature>
<dbReference type="RefSeq" id="WP_256308697.1">
    <property type="nucleotide sequence ID" value="NZ_JANHAW010000003.1"/>
</dbReference>
<feature type="compositionally biased region" description="Basic and acidic residues" evidence="1">
    <location>
        <begin position="1"/>
        <end position="12"/>
    </location>
</feature>
<keyword evidence="4" id="KW-1185">Reference proteome</keyword>
<gene>
    <name evidence="3" type="ORF">ACFSAS_10655</name>
</gene>
<evidence type="ECO:0000256" key="1">
    <source>
        <dbReference type="SAM" id="MobiDB-lite"/>
    </source>
</evidence>
<feature type="region of interest" description="Disordered" evidence="1">
    <location>
        <begin position="201"/>
        <end position="229"/>
    </location>
</feature>
<evidence type="ECO:0000313" key="4">
    <source>
        <dbReference type="Proteomes" id="UP001597092"/>
    </source>
</evidence>
<feature type="compositionally biased region" description="Polar residues" evidence="1">
    <location>
        <begin position="13"/>
        <end position="27"/>
    </location>
</feature>
<feature type="compositionally biased region" description="Polar residues" evidence="1">
    <location>
        <begin position="219"/>
        <end position="229"/>
    </location>
</feature>
<evidence type="ECO:0000313" key="3">
    <source>
        <dbReference type="EMBL" id="MFD1686071.1"/>
    </source>
</evidence>
<feature type="domain" description="eCIS core" evidence="2">
    <location>
        <begin position="126"/>
        <end position="203"/>
    </location>
</feature>